<dbReference type="AlphaFoldDB" id="A0A4S8MLF3"/>
<evidence type="ECO:0000313" key="1">
    <source>
        <dbReference type="EMBL" id="THV03562.1"/>
    </source>
</evidence>
<name>A0A4S8MLF3_DENBC</name>
<evidence type="ECO:0000313" key="2">
    <source>
        <dbReference type="Proteomes" id="UP000297245"/>
    </source>
</evidence>
<protein>
    <submittedName>
        <fullName evidence="1">Uncharacterized protein</fullName>
    </submittedName>
</protein>
<sequence>MVLSDMPVKCKHLANPDQRSIIEASKHGWWYTAQTPCNRPYHPSTAYNSSADKYNKYNTSNVRVVIYDKSARLQAFLKVLYDNDDKEELYQTPTGSTHLTSCCNSRNGPFGNGEKPLLELEVEAEVEVEDEGADANVDPAEVEKVSMKTDAMPTDPAGVVMAKMRYEREKERLECYTQVGSTFQDEFWGKKR</sequence>
<dbReference type="OrthoDB" id="2647594at2759"/>
<reference evidence="1 2" key="1">
    <citation type="journal article" date="2019" name="Nat. Ecol. Evol.">
        <title>Megaphylogeny resolves global patterns of mushroom evolution.</title>
        <authorList>
            <person name="Varga T."/>
            <person name="Krizsan K."/>
            <person name="Foldi C."/>
            <person name="Dima B."/>
            <person name="Sanchez-Garcia M."/>
            <person name="Sanchez-Ramirez S."/>
            <person name="Szollosi G.J."/>
            <person name="Szarkandi J.G."/>
            <person name="Papp V."/>
            <person name="Albert L."/>
            <person name="Andreopoulos W."/>
            <person name="Angelini C."/>
            <person name="Antonin V."/>
            <person name="Barry K.W."/>
            <person name="Bougher N.L."/>
            <person name="Buchanan P."/>
            <person name="Buyck B."/>
            <person name="Bense V."/>
            <person name="Catcheside P."/>
            <person name="Chovatia M."/>
            <person name="Cooper J."/>
            <person name="Damon W."/>
            <person name="Desjardin D."/>
            <person name="Finy P."/>
            <person name="Geml J."/>
            <person name="Haridas S."/>
            <person name="Hughes K."/>
            <person name="Justo A."/>
            <person name="Karasinski D."/>
            <person name="Kautmanova I."/>
            <person name="Kiss B."/>
            <person name="Kocsube S."/>
            <person name="Kotiranta H."/>
            <person name="LaButti K.M."/>
            <person name="Lechner B.E."/>
            <person name="Liimatainen K."/>
            <person name="Lipzen A."/>
            <person name="Lukacs Z."/>
            <person name="Mihaltcheva S."/>
            <person name="Morgado L.N."/>
            <person name="Niskanen T."/>
            <person name="Noordeloos M.E."/>
            <person name="Ohm R.A."/>
            <person name="Ortiz-Santana B."/>
            <person name="Ovrebo C."/>
            <person name="Racz N."/>
            <person name="Riley R."/>
            <person name="Savchenko A."/>
            <person name="Shiryaev A."/>
            <person name="Soop K."/>
            <person name="Spirin V."/>
            <person name="Szebenyi C."/>
            <person name="Tomsovsky M."/>
            <person name="Tulloss R.E."/>
            <person name="Uehling J."/>
            <person name="Grigoriev I.V."/>
            <person name="Vagvolgyi C."/>
            <person name="Papp T."/>
            <person name="Martin F.M."/>
            <person name="Miettinen O."/>
            <person name="Hibbett D.S."/>
            <person name="Nagy L.G."/>
        </authorList>
    </citation>
    <scope>NUCLEOTIDE SEQUENCE [LARGE SCALE GENOMIC DNA]</scope>
    <source>
        <strain evidence="1 2">CBS 962.96</strain>
    </source>
</reference>
<dbReference type="EMBL" id="ML179065">
    <property type="protein sequence ID" value="THV03562.1"/>
    <property type="molecule type" value="Genomic_DNA"/>
</dbReference>
<proteinExistence type="predicted"/>
<dbReference type="Proteomes" id="UP000297245">
    <property type="component" value="Unassembled WGS sequence"/>
</dbReference>
<accession>A0A4S8MLF3</accession>
<organism evidence="1 2">
    <name type="scientific">Dendrothele bispora (strain CBS 962.96)</name>
    <dbReference type="NCBI Taxonomy" id="1314807"/>
    <lineage>
        <taxon>Eukaryota</taxon>
        <taxon>Fungi</taxon>
        <taxon>Dikarya</taxon>
        <taxon>Basidiomycota</taxon>
        <taxon>Agaricomycotina</taxon>
        <taxon>Agaricomycetes</taxon>
        <taxon>Agaricomycetidae</taxon>
        <taxon>Agaricales</taxon>
        <taxon>Agaricales incertae sedis</taxon>
        <taxon>Dendrothele</taxon>
    </lineage>
</organism>
<keyword evidence="2" id="KW-1185">Reference proteome</keyword>
<gene>
    <name evidence="1" type="ORF">K435DRAFT_962318</name>
</gene>